<dbReference type="InterPro" id="IPR000157">
    <property type="entry name" value="TIR_dom"/>
</dbReference>
<comment type="caution">
    <text evidence="8">The sequence shown here is derived from an EMBL/GenBank/DDBJ whole genome shotgun (WGS) entry which is preliminary data.</text>
</comment>
<feature type="transmembrane region" description="Helical" evidence="5">
    <location>
        <begin position="509"/>
        <end position="529"/>
    </location>
</feature>
<evidence type="ECO:0000256" key="3">
    <source>
        <dbReference type="ARBA" id="ARBA00023136"/>
    </source>
</evidence>
<feature type="transmembrane region" description="Helical" evidence="5">
    <location>
        <begin position="336"/>
        <end position="359"/>
    </location>
</feature>
<feature type="domain" description="Major facilitator superfamily (MFS) profile" evidence="7">
    <location>
        <begin position="247"/>
        <end position="626"/>
    </location>
</feature>
<dbReference type="PANTHER" id="PTHR23527">
    <property type="entry name" value="BLL3282 PROTEIN"/>
    <property type="match status" value="1"/>
</dbReference>
<dbReference type="SUPFAM" id="SSF52200">
    <property type="entry name" value="Toll/Interleukin receptor TIR domain"/>
    <property type="match status" value="1"/>
</dbReference>
<dbReference type="RefSeq" id="WP_125486189.1">
    <property type="nucleotide sequence ID" value="NZ_RSDW01000001.1"/>
</dbReference>
<evidence type="ECO:0000259" key="6">
    <source>
        <dbReference type="PROSITE" id="PS50104"/>
    </source>
</evidence>
<feature type="transmembrane region" description="Helical" evidence="5">
    <location>
        <begin position="602"/>
        <end position="621"/>
    </location>
</feature>
<keyword evidence="3 5" id="KW-0472">Membrane</keyword>
<evidence type="ECO:0000256" key="5">
    <source>
        <dbReference type="SAM" id="Phobius"/>
    </source>
</evidence>
<evidence type="ECO:0000259" key="7">
    <source>
        <dbReference type="PROSITE" id="PS50850"/>
    </source>
</evidence>
<dbReference type="GO" id="GO:0022857">
    <property type="term" value="F:transmembrane transporter activity"/>
    <property type="evidence" value="ECO:0007669"/>
    <property type="project" value="InterPro"/>
</dbReference>
<feature type="transmembrane region" description="Helical" evidence="5">
    <location>
        <begin position="371"/>
        <end position="394"/>
    </location>
</feature>
<dbReference type="InterPro" id="IPR035897">
    <property type="entry name" value="Toll_tir_struct_dom_sf"/>
</dbReference>
<dbReference type="Pfam" id="PF07690">
    <property type="entry name" value="MFS_1"/>
    <property type="match status" value="1"/>
</dbReference>
<feature type="transmembrane region" description="Helical" evidence="5">
    <location>
        <begin position="569"/>
        <end position="590"/>
    </location>
</feature>
<keyword evidence="1 5" id="KW-0812">Transmembrane</keyword>
<evidence type="ECO:0000256" key="2">
    <source>
        <dbReference type="ARBA" id="ARBA00022989"/>
    </source>
</evidence>
<dbReference type="GO" id="GO:0007165">
    <property type="term" value="P:signal transduction"/>
    <property type="evidence" value="ECO:0007669"/>
    <property type="project" value="InterPro"/>
</dbReference>
<feature type="domain" description="TIR" evidence="6">
    <location>
        <begin position="4"/>
        <end position="123"/>
    </location>
</feature>
<reference evidence="8 9" key="1">
    <citation type="submission" date="2018-12" db="EMBL/GenBank/DDBJ databases">
        <title>Sequencing of bacterial isolates from soil warming experiment in Harvard Forest, Massachusetts, USA.</title>
        <authorList>
            <person name="Deangelis K."/>
        </authorList>
    </citation>
    <scope>NUCLEOTIDE SEQUENCE [LARGE SCALE GENOMIC DNA]</scope>
    <source>
        <strain evidence="8 9">EB153</strain>
    </source>
</reference>
<dbReference type="SMART" id="SM00255">
    <property type="entry name" value="TIR"/>
    <property type="match status" value="1"/>
</dbReference>
<feature type="transmembrane region" description="Helical" evidence="5">
    <location>
        <begin position="401"/>
        <end position="423"/>
    </location>
</feature>
<dbReference type="OrthoDB" id="106589at2"/>
<protein>
    <submittedName>
        <fullName evidence="8">Putative MFS family arabinose efflux permease</fullName>
    </submittedName>
</protein>
<dbReference type="Gene3D" id="1.20.1250.20">
    <property type="entry name" value="MFS general substrate transporter like domains"/>
    <property type="match status" value="2"/>
</dbReference>
<keyword evidence="2 5" id="KW-1133">Transmembrane helix</keyword>
<sequence length="639" mass="69782">MAAEPQATFVSYSRDDSDFALRLAEDLKSAGATVWLDQLDIKPGERWARSVQDALTASPRILVILSPSSVDSTNVDDEISFALEEHKTVIPVLYRECKIPFRLRPYQHVDFRTDYARGLRILLSNLAVNPNVELPRQQTPPQPIIEPPHRQPEAPKPVHEEPATKPKPEPKPEPKPKAIKKNKPEQSPAPSFIAPNYKITPDPLPPQAPPVHIEAKPTPTNIPVTTPSPPPQEITLPSTSAFQQWAPCVAMLLLTFLSYSGRNIFSLLYSGFFVDDLTSEQQGLALLGFSILYMLASPFWGLWMDRAGLWLPTLSAIVIWSLALASHGLSQSPTRLILAHSILGLGIAATVPAAVKAVVDTLPATRRAVGLGIAYTGGPLATVFAAPIFIPIAIRFSWRFACTFAALLSIVWIIFWLMLRATISQSGSSPPQATEESRWARNFFANVAVYSFGAIPVAFVFSYSARIASIRIESRSFIFWLTSAGLIAGYLFFGKLADHLQPRGTRPGLIFFILSIAGLLLVPLQMTALRSYRLDMAVPLLACQMFLGAGFIIMALSDGIAMLPRRHTAFFAGVCTFAWALITAITSPTITRLLNLGEGGPSAFVIVAVLPLLGAILWRVLSTTPTAHPSPFPTQKAST</sequence>
<feature type="transmembrane region" description="Helical" evidence="5">
    <location>
        <begin position="536"/>
        <end position="557"/>
    </location>
</feature>
<feature type="transmembrane region" description="Helical" evidence="5">
    <location>
        <begin position="477"/>
        <end position="497"/>
    </location>
</feature>
<feature type="transmembrane region" description="Helical" evidence="5">
    <location>
        <begin position="284"/>
        <end position="303"/>
    </location>
</feature>
<dbReference type="Proteomes" id="UP000269669">
    <property type="component" value="Unassembled WGS sequence"/>
</dbReference>
<gene>
    <name evidence="8" type="ORF">EDE15_3286</name>
</gene>
<evidence type="ECO:0000256" key="1">
    <source>
        <dbReference type="ARBA" id="ARBA00022692"/>
    </source>
</evidence>
<feature type="transmembrane region" description="Helical" evidence="5">
    <location>
        <begin position="249"/>
        <end position="272"/>
    </location>
</feature>
<dbReference type="InterPro" id="IPR036259">
    <property type="entry name" value="MFS_trans_sf"/>
</dbReference>
<feature type="transmembrane region" description="Helical" evidence="5">
    <location>
        <begin position="309"/>
        <end position="329"/>
    </location>
</feature>
<dbReference type="PROSITE" id="PS50104">
    <property type="entry name" value="TIR"/>
    <property type="match status" value="1"/>
</dbReference>
<evidence type="ECO:0000313" key="9">
    <source>
        <dbReference type="Proteomes" id="UP000269669"/>
    </source>
</evidence>
<proteinExistence type="predicted"/>
<name>A0A3R9WI50_9BACT</name>
<dbReference type="EMBL" id="RSDW01000001">
    <property type="protein sequence ID" value="RSL17742.1"/>
    <property type="molecule type" value="Genomic_DNA"/>
</dbReference>
<evidence type="ECO:0000256" key="4">
    <source>
        <dbReference type="SAM" id="MobiDB-lite"/>
    </source>
</evidence>
<keyword evidence="9" id="KW-1185">Reference proteome</keyword>
<feature type="compositionally biased region" description="Basic and acidic residues" evidence="4">
    <location>
        <begin position="147"/>
        <end position="176"/>
    </location>
</feature>
<feature type="transmembrane region" description="Helical" evidence="5">
    <location>
        <begin position="443"/>
        <end position="465"/>
    </location>
</feature>
<feature type="region of interest" description="Disordered" evidence="4">
    <location>
        <begin position="133"/>
        <end position="201"/>
    </location>
</feature>
<dbReference type="SUPFAM" id="SSF103473">
    <property type="entry name" value="MFS general substrate transporter"/>
    <property type="match status" value="1"/>
</dbReference>
<dbReference type="PROSITE" id="PS50850">
    <property type="entry name" value="MFS"/>
    <property type="match status" value="1"/>
</dbReference>
<dbReference type="InterPro" id="IPR020846">
    <property type="entry name" value="MFS_dom"/>
</dbReference>
<dbReference type="Pfam" id="PF13676">
    <property type="entry name" value="TIR_2"/>
    <property type="match status" value="1"/>
</dbReference>
<dbReference type="PANTHER" id="PTHR23527:SF1">
    <property type="entry name" value="BLL3282 PROTEIN"/>
    <property type="match status" value="1"/>
</dbReference>
<dbReference type="InterPro" id="IPR052952">
    <property type="entry name" value="MFS-Transporter"/>
</dbReference>
<dbReference type="InterPro" id="IPR011701">
    <property type="entry name" value="MFS"/>
</dbReference>
<dbReference type="Gene3D" id="3.40.50.10140">
    <property type="entry name" value="Toll/interleukin-1 receptor homology (TIR) domain"/>
    <property type="match status" value="1"/>
</dbReference>
<organism evidence="8 9">
    <name type="scientific">Edaphobacter aggregans</name>
    <dbReference type="NCBI Taxonomy" id="570835"/>
    <lineage>
        <taxon>Bacteria</taxon>
        <taxon>Pseudomonadati</taxon>
        <taxon>Acidobacteriota</taxon>
        <taxon>Terriglobia</taxon>
        <taxon>Terriglobales</taxon>
        <taxon>Acidobacteriaceae</taxon>
        <taxon>Edaphobacter</taxon>
    </lineage>
</organism>
<dbReference type="AlphaFoldDB" id="A0A3R9WI50"/>
<accession>A0A3R9WI50</accession>
<evidence type="ECO:0000313" key="8">
    <source>
        <dbReference type="EMBL" id="RSL17742.1"/>
    </source>
</evidence>